<keyword evidence="2" id="KW-0812">Transmembrane</keyword>
<evidence type="ECO:0000256" key="1">
    <source>
        <dbReference type="SAM" id="MobiDB-lite"/>
    </source>
</evidence>
<keyword evidence="4" id="KW-1185">Reference proteome</keyword>
<dbReference type="PANTHER" id="PTHR47027:SF20">
    <property type="entry name" value="REVERSE TRANSCRIPTASE-LIKE PROTEIN WITH RNA-DIRECTED DNA POLYMERASE DOMAIN"/>
    <property type="match status" value="1"/>
</dbReference>
<proteinExistence type="predicted"/>
<feature type="region of interest" description="Disordered" evidence="1">
    <location>
        <begin position="280"/>
        <end position="308"/>
    </location>
</feature>
<organism evidence="3 4">
    <name type="scientific">Prorocentrum cordatum</name>
    <dbReference type="NCBI Taxonomy" id="2364126"/>
    <lineage>
        <taxon>Eukaryota</taxon>
        <taxon>Sar</taxon>
        <taxon>Alveolata</taxon>
        <taxon>Dinophyceae</taxon>
        <taxon>Prorocentrales</taxon>
        <taxon>Prorocentraceae</taxon>
        <taxon>Prorocentrum</taxon>
    </lineage>
</organism>
<feature type="compositionally biased region" description="Low complexity" evidence="1">
    <location>
        <begin position="350"/>
        <end position="376"/>
    </location>
</feature>
<name>A0ABN9RB46_9DINO</name>
<feature type="non-terminal residue" evidence="3">
    <location>
        <position position="640"/>
    </location>
</feature>
<dbReference type="Proteomes" id="UP001189429">
    <property type="component" value="Unassembled WGS sequence"/>
</dbReference>
<gene>
    <name evidence="3" type="ORF">PCOR1329_LOCUS18942</name>
</gene>
<keyword evidence="2" id="KW-0472">Membrane</keyword>
<sequence length="640" mass="70066">AYGLELHVKTFQLLQTGRQAEVQIGDRCVQCEESLVYLWSTLTADGKMATELSRRIGLASAEFRAVRQVWRHSVLSRRWKLHVFTALIESKLLYGLSAGCCLKADLRSFDGFQANCLRVIMGISPSYTSRISNAEVLQRAGVQSASDQLYRRQLVYMGKIVRSPPESALRRASFIPGTDVPATDRYERRRARPNKEWIRTVMPQAIQLTGSYVRFREQVAEEHAWKQLELADPLELDVQKADASLKAKATAEPDPPATEPQEEKLAALLAKPYALSHAFADDGTSGDVEVPTGRGKKQETVHRNTSSWAYDSDTRARAFAEFGAVASFEGSPLRLPKPRRRAPPPPRAPPRAGGRAPLRAAAAGAAAAPPRRGAAAPPALRAGAAARARLPAGWRAARLLAAGSWAAALARRRGGSSRTRAGARAAASRVARRLAAPQREEGLFAQKAGLRDVLLGVLWVVPVAVAAVIVSPAVLILAVSALATFDRGWQPKVLAGMSLSSLAAGAFLAREVYLESLPTVQRYCEIQKVRLVDNEVSFEFQRVLQISGGADSMRRMLFPVGERVPCYQYYDDPTQVKLTGPDLQPFQNPYALLSILCIGAASFWAPMSVRIKLRRYVRRHAFPTPGTQVVELAKGVLREP</sequence>
<evidence type="ECO:0008006" key="5">
    <source>
        <dbReference type="Google" id="ProtNLM"/>
    </source>
</evidence>
<protein>
    <recommendedName>
        <fullName evidence="5">Transmembrane protein 231</fullName>
    </recommendedName>
</protein>
<feature type="transmembrane region" description="Helical" evidence="2">
    <location>
        <begin position="590"/>
        <end position="609"/>
    </location>
</feature>
<evidence type="ECO:0000313" key="3">
    <source>
        <dbReference type="EMBL" id="CAK0815760.1"/>
    </source>
</evidence>
<reference evidence="3" key="1">
    <citation type="submission" date="2023-10" db="EMBL/GenBank/DDBJ databases">
        <authorList>
            <person name="Chen Y."/>
            <person name="Shah S."/>
            <person name="Dougan E. K."/>
            <person name="Thang M."/>
            <person name="Chan C."/>
        </authorList>
    </citation>
    <scope>NUCLEOTIDE SEQUENCE [LARGE SCALE GENOMIC DNA]</scope>
</reference>
<accession>A0ABN9RB46</accession>
<feature type="transmembrane region" description="Helical" evidence="2">
    <location>
        <begin position="453"/>
        <end position="481"/>
    </location>
</feature>
<evidence type="ECO:0000256" key="2">
    <source>
        <dbReference type="SAM" id="Phobius"/>
    </source>
</evidence>
<feature type="region of interest" description="Disordered" evidence="1">
    <location>
        <begin position="330"/>
        <end position="376"/>
    </location>
</feature>
<evidence type="ECO:0000313" key="4">
    <source>
        <dbReference type="Proteomes" id="UP001189429"/>
    </source>
</evidence>
<keyword evidence="2" id="KW-1133">Transmembrane helix</keyword>
<feature type="non-terminal residue" evidence="3">
    <location>
        <position position="1"/>
    </location>
</feature>
<dbReference type="EMBL" id="CAUYUJ010006002">
    <property type="protein sequence ID" value="CAK0815760.1"/>
    <property type="molecule type" value="Genomic_DNA"/>
</dbReference>
<comment type="caution">
    <text evidence="3">The sequence shown here is derived from an EMBL/GenBank/DDBJ whole genome shotgun (WGS) entry which is preliminary data.</text>
</comment>
<feature type="transmembrane region" description="Helical" evidence="2">
    <location>
        <begin position="493"/>
        <end position="513"/>
    </location>
</feature>
<dbReference type="PANTHER" id="PTHR47027">
    <property type="entry name" value="REVERSE TRANSCRIPTASE DOMAIN-CONTAINING PROTEIN"/>
    <property type="match status" value="1"/>
</dbReference>